<gene>
    <name evidence="2" type="ORF">QYS62_000874</name>
</gene>
<evidence type="ECO:0000313" key="3">
    <source>
        <dbReference type="Proteomes" id="UP001489902"/>
    </source>
</evidence>
<name>A0ABZ2WJ36_9HYPO</name>
<proteinExistence type="predicted"/>
<dbReference type="EMBL" id="CP151260">
    <property type="protein sequence ID" value="WZH39947.1"/>
    <property type="molecule type" value="Genomic_DNA"/>
</dbReference>
<sequence length="206" mass="23422">MPFVGEDVNPGRKRRWSDDDERDAYPLYPSEETKEFYIINQRSELAPRKVLSTKRARMTDDEVHVTDDHDTSDYPFNNSHRRRRSSQLKALQVQPAFAKPRVTSALLAPYQQRSLTLIHLPIAKDVARGLATYVSENATDGTWTEGLGSQNKKRSQDLFIWTMLTMDNNITTLQAEDNKRAKDGVPLGIGPWCVVAVASSEAQREM</sequence>
<feature type="region of interest" description="Disordered" evidence="1">
    <location>
        <begin position="1"/>
        <end position="26"/>
    </location>
</feature>
<reference evidence="2 3" key="1">
    <citation type="submission" date="2024-04" db="EMBL/GenBank/DDBJ databases">
        <title>Complete genome sequence of Fusarium acuminatum.</title>
        <authorList>
            <person name="Lan B."/>
        </authorList>
    </citation>
    <scope>NUCLEOTIDE SEQUENCE [LARGE SCALE GENOMIC DNA]</scope>
    <source>
        <strain evidence="2">1A</strain>
    </source>
</reference>
<accession>A0ABZ2WJ36</accession>
<organism evidence="2 3">
    <name type="scientific">Fusarium acuminatum</name>
    <dbReference type="NCBI Taxonomy" id="5515"/>
    <lineage>
        <taxon>Eukaryota</taxon>
        <taxon>Fungi</taxon>
        <taxon>Dikarya</taxon>
        <taxon>Ascomycota</taxon>
        <taxon>Pezizomycotina</taxon>
        <taxon>Sordariomycetes</taxon>
        <taxon>Hypocreomycetidae</taxon>
        <taxon>Hypocreales</taxon>
        <taxon>Nectriaceae</taxon>
        <taxon>Fusarium</taxon>
        <taxon>Fusarium tricinctum species complex</taxon>
    </lineage>
</organism>
<evidence type="ECO:0000313" key="2">
    <source>
        <dbReference type="EMBL" id="WZH39947.1"/>
    </source>
</evidence>
<protein>
    <submittedName>
        <fullName evidence="2">Uncharacterized protein</fullName>
    </submittedName>
</protein>
<feature type="region of interest" description="Disordered" evidence="1">
    <location>
        <begin position="61"/>
        <end position="84"/>
    </location>
</feature>
<feature type="compositionally biased region" description="Basic and acidic residues" evidence="1">
    <location>
        <begin position="61"/>
        <end position="72"/>
    </location>
</feature>
<keyword evidence="3" id="KW-1185">Reference proteome</keyword>
<dbReference type="Proteomes" id="UP001489902">
    <property type="component" value="Chromosome 1"/>
</dbReference>
<evidence type="ECO:0000256" key="1">
    <source>
        <dbReference type="SAM" id="MobiDB-lite"/>
    </source>
</evidence>